<evidence type="ECO:0000313" key="5">
    <source>
        <dbReference type="Proteomes" id="UP000321204"/>
    </source>
</evidence>
<evidence type="ECO:0000313" key="4">
    <source>
        <dbReference type="EMBL" id="QEC56305.1"/>
    </source>
</evidence>
<dbReference type="InterPro" id="IPR025269">
    <property type="entry name" value="SAM-like_dom"/>
</dbReference>
<dbReference type="OrthoDB" id="1493636at2"/>
<dbReference type="PROSITE" id="PS51898">
    <property type="entry name" value="TYR_RECOMBINASE"/>
    <property type="match status" value="1"/>
</dbReference>
<dbReference type="Pfam" id="PF13102">
    <property type="entry name" value="Phage_int_SAM_5"/>
    <property type="match status" value="1"/>
</dbReference>
<dbReference type="InterPro" id="IPR002104">
    <property type="entry name" value="Integrase_catalytic"/>
</dbReference>
<keyword evidence="2" id="KW-0233">DNA recombination</keyword>
<keyword evidence="1" id="KW-0238">DNA-binding</keyword>
<evidence type="ECO:0000259" key="3">
    <source>
        <dbReference type="PROSITE" id="PS51898"/>
    </source>
</evidence>
<feature type="domain" description="Tyr recombinase" evidence="3">
    <location>
        <begin position="243"/>
        <end position="428"/>
    </location>
</feature>
<proteinExistence type="predicted"/>
<dbReference type="InterPro" id="IPR010998">
    <property type="entry name" value="Integrase_recombinase_N"/>
</dbReference>
<dbReference type="RefSeq" id="WP_146786751.1">
    <property type="nucleotide sequence ID" value="NZ_BAABIO010000001.1"/>
</dbReference>
<dbReference type="AlphaFoldDB" id="A0A5B8UJW7"/>
<dbReference type="EMBL" id="CP042433">
    <property type="protein sequence ID" value="QEC56305.1"/>
    <property type="molecule type" value="Genomic_DNA"/>
</dbReference>
<evidence type="ECO:0000256" key="2">
    <source>
        <dbReference type="ARBA" id="ARBA00023172"/>
    </source>
</evidence>
<dbReference type="SUPFAM" id="SSF56349">
    <property type="entry name" value="DNA breaking-rejoining enzymes"/>
    <property type="match status" value="1"/>
</dbReference>
<dbReference type="Gene3D" id="1.10.443.10">
    <property type="entry name" value="Intergrase catalytic core"/>
    <property type="match status" value="1"/>
</dbReference>
<accession>A0A5B8UJW7</accession>
<keyword evidence="5" id="KW-1185">Reference proteome</keyword>
<sequence length="459" mass="54132">MLLPIKFICSEKKVRRDGTSIIFIQYCYSSDNKTLLNTEIAIPPRYWQKKFSRISEDLPEEYGQAASLNKELQRLLRLAEDIIQFALDKKYPDPVQFVKQTFHPAFLIDSLENVTIELHKKAEKVNLEFFFQFKEYIKSKETKVTPGMMKVFNNVCGVLLDFETYRATEIKFEEIDYNFYEELVEYLLYHHVHKRKKEEVKGLKLSSAGKIIKQLRIFLRNRMRKKIISPINLEDFKILDEEADAVYVTSREIMQIFRADLSTHPHLRKYQMLFVFGCLTGLRFSDFSTIEPNDVRNKMLYKKQGKSDGWVVIPLKDEAYYIFVNEFNKRIPNITNPDFNWYIKEVAKYAGLTQPIKFSHKKGTKDVVTVKPKYQWITSHTCRRSFCTNEFLAGTPVELIMKISGHKSLRDFYRYIKITPEEAGQKIRELWERRGDMNMANKKYTDGSHVSANGIPMPE</sequence>
<dbReference type="GO" id="GO:0003677">
    <property type="term" value="F:DNA binding"/>
    <property type="evidence" value="ECO:0007669"/>
    <property type="project" value="UniProtKB-KW"/>
</dbReference>
<reference evidence="4 5" key="1">
    <citation type="journal article" date="2015" name="Int. J. Syst. Evol. Microbiol.">
        <title>Flavisolibacter ginsenosidimutans sp. nov., with ginsenoside-converting activity isolated from soil used for cultivating ginseng.</title>
        <authorList>
            <person name="Zhao Y."/>
            <person name="Liu Q."/>
            <person name="Kang M.S."/>
            <person name="Jin F."/>
            <person name="Yu H."/>
            <person name="Im W.T."/>
        </authorList>
    </citation>
    <scope>NUCLEOTIDE SEQUENCE [LARGE SCALE GENOMIC DNA]</scope>
    <source>
        <strain evidence="4 5">Gsoil 636</strain>
    </source>
</reference>
<gene>
    <name evidence="4" type="ORF">FSB75_10505</name>
</gene>
<dbReference type="InterPro" id="IPR011010">
    <property type="entry name" value="DNA_brk_join_enz"/>
</dbReference>
<dbReference type="KEGG" id="fgg:FSB75_10505"/>
<name>A0A5B8UJW7_9BACT</name>
<dbReference type="GO" id="GO:0015074">
    <property type="term" value="P:DNA integration"/>
    <property type="evidence" value="ECO:0007669"/>
    <property type="project" value="InterPro"/>
</dbReference>
<dbReference type="Gene3D" id="1.10.150.130">
    <property type="match status" value="1"/>
</dbReference>
<dbReference type="GO" id="GO:0006310">
    <property type="term" value="P:DNA recombination"/>
    <property type="evidence" value="ECO:0007669"/>
    <property type="project" value="UniProtKB-KW"/>
</dbReference>
<dbReference type="InterPro" id="IPR013762">
    <property type="entry name" value="Integrase-like_cat_sf"/>
</dbReference>
<organism evidence="4 5">
    <name type="scientific">Flavisolibacter ginsenosidimutans</name>
    <dbReference type="NCBI Taxonomy" id="661481"/>
    <lineage>
        <taxon>Bacteria</taxon>
        <taxon>Pseudomonadati</taxon>
        <taxon>Bacteroidota</taxon>
        <taxon>Chitinophagia</taxon>
        <taxon>Chitinophagales</taxon>
        <taxon>Chitinophagaceae</taxon>
        <taxon>Flavisolibacter</taxon>
    </lineage>
</organism>
<protein>
    <submittedName>
        <fullName evidence="4">Site-specific integrase</fullName>
    </submittedName>
</protein>
<dbReference type="Pfam" id="PF00589">
    <property type="entry name" value="Phage_integrase"/>
    <property type="match status" value="1"/>
</dbReference>
<dbReference type="Proteomes" id="UP000321204">
    <property type="component" value="Chromosome"/>
</dbReference>
<evidence type="ECO:0000256" key="1">
    <source>
        <dbReference type="ARBA" id="ARBA00023125"/>
    </source>
</evidence>